<dbReference type="GO" id="GO:0005886">
    <property type="term" value="C:plasma membrane"/>
    <property type="evidence" value="ECO:0007669"/>
    <property type="project" value="UniProtKB-SubCell"/>
</dbReference>
<dbReference type="Proteomes" id="UP000499080">
    <property type="component" value="Unassembled WGS sequence"/>
</dbReference>
<protein>
    <recommendedName>
        <fullName evidence="18">Ionotropic glutamate receptor L-glutamate and glycine-binding domain-containing protein</fullName>
    </recommendedName>
</protein>
<feature type="transmembrane region" description="Helical" evidence="13">
    <location>
        <begin position="130"/>
        <end position="149"/>
    </location>
</feature>
<comment type="similarity">
    <text evidence="2">Belongs to the glutamate-gated ion channel (TC 1.A.10.1) family.</text>
</comment>
<evidence type="ECO:0000256" key="13">
    <source>
        <dbReference type="SAM" id="Phobius"/>
    </source>
</evidence>
<reference evidence="16 17" key="1">
    <citation type="journal article" date="2019" name="Sci. Rep.">
        <title>Orb-weaving spider Araneus ventricosus genome elucidates the spidroin gene catalogue.</title>
        <authorList>
            <person name="Kono N."/>
            <person name="Nakamura H."/>
            <person name="Ohtoshi R."/>
            <person name="Moran D.A.P."/>
            <person name="Shinohara A."/>
            <person name="Yoshida Y."/>
            <person name="Fujiwara M."/>
            <person name="Mori M."/>
            <person name="Tomita M."/>
            <person name="Arakawa K."/>
        </authorList>
    </citation>
    <scope>NUCLEOTIDE SEQUENCE [LARGE SCALE GENOMIC DNA]</scope>
</reference>
<keyword evidence="6 13" id="KW-1133">Transmembrane helix</keyword>
<keyword evidence="8 13" id="KW-0472">Membrane</keyword>
<evidence type="ECO:0000256" key="3">
    <source>
        <dbReference type="ARBA" id="ARBA00022448"/>
    </source>
</evidence>
<dbReference type="AlphaFoldDB" id="A0A4Y2B593"/>
<evidence type="ECO:0000259" key="14">
    <source>
        <dbReference type="SMART" id="SM00079"/>
    </source>
</evidence>
<evidence type="ECO:0000256" key="6">
    <source>
        <dbReference type="ARBA" id="ARBA00022989"/>
    </source>
</evidence>
<dbReference type="SUPFAM" id="SSF53850">
    <property type="entry name" value="Periplasmic binding protein-like II"/>
    <property type="match status" value="1"/>
</dbReference>
<dbReference type="SMART" id="SM00079">
    <property type="entry name" value="PBPe"/>
    <property type="match status" value="1"/>
</dbReference>
<keyword evidence="11" id="KW-1071">Ligand-gated ion channel</keyword>
<dbReference type="InterPro" id="IPR019594">
    <property type="entry name" value="Glu/Gly-bd"/>
</dbReference>
<evidence type="ECO:0000256" key="11">
    <source>
        <dbReference type="ARBA" id="ARBA00023286"/>
    </source>
</evidence>
<evidence type="ECO:0000256" key="2">
    <source>
        <dbReference type="ARBA" id="ARBA00008685"/>
    </source>
</evidence>
<evidence type="ECO:0000256" key="4">
    <source>
        <dbReference type="ARBA" id="ARBA00022475"/>
    </source>
</evidence>
<feature type="domain" description="Ionotropic glutamate receptor C-terminal" evidence="14">
    <location>
        <begin position="6"/>
        <end position="265"/>
    </location>
</feature>
<accession>A0A4Y2B593</accession>
<dbReference type="Gene3D" id="1.10.287.70">
    <property type="match status" value="1"/>
</dbReference>
<keyword evidence="10" id="KW-0325">Glycoprotein</keyword>
<dbReference type="PANTHER" id="PTHR42643:SF38">
    <property type="entry name" value="IONOTROPIC RECEPTOR 100A"/>
    <property type="match status" value="1"/>
</dbReference>
<evidence type="ECO:0000256" key="9">
    <source>
        <dbReference type="ARBA" id="ARBA00023170"/>
    </source>
</evidence>
<evidence type="ECO:0000256" key="8">
    <source>
        <dbReference type="ARBA" id="ARBA00023136"/>
    </source>
</evidence>
<dbReference type="InterPro" id="IPR001320">
    <property type="entry name" value="Iontro_rcpt_C"/>
</dbReference>
<feature type="transmembrane region" description="Helical" evidence="13">
    <location>
        <begin position="370"/>
        <end position="396"/>
    </location>
</feature>
<dbReference type="EMBL" id="BGPR01000049">
    <property type="protein sequence ID" value="GBL86639.1"/>
    <property type="molecule type" value="Genomic_DNA"/>
</dbReference>
<organism evidence="16 17">
    <name type="scientific">Araneus ventricosus</name>
    <name type="common">Orbweaver spider</name>
    <name type="synonym">Epeira ventricosa</name>
    <dbReference type="NCBI Taxonomy" id="182803"/>
    <lineage>
        <taxon>Eukaryota</taxon>
        <taxon>Metazoa</taxon>
        <taxon>Ecdysozoa</taxon>
        <taxon>Arthropoda</taxon>
        <taxon>Chelicerata</taxon>
        <taxon>Arachnida</taxon>
        <taxon>Araneae</taxon>
        <taxon>Araneomorphae</taxon>
        <taxon>Entelegynae</taxon>
        <taxon>Araneoidea</taxon>
        <taxon>Araneidae</taxon>
        <taxon>Araneus</taxon>
    </lineage>
</organism>
<comment type="caution">
    <text evidence="16">The sequence shown here is derived from an EMBL/GenBank/DDBJ whole genome shotgun (WGS) entry which is preliminary data.</text>
</comment>
<keyword evidence="9" id="KW-0675">Receptor</keyword>
<evidence type="ECO:0000256" key="12">
    <source>
        <dbReference type="ARBA" id="ARBA00023303"/>
    </source>
</evidence>
<keyword evidence="17" id="KW-1185">Reference proteome</keyword>
<evidence type="ECO:0000256" key="1">
    <source>
        <dbReference type="ARBA" id="ARBA00004651"/>
    </source>
</evidence>
<evidence type="ECO:0000256" key="7">
    <source>
        <dbReference type="ARBA" id="ARBA00023065"/>
    </source>
</evidence>
<name>A0A4Y2B593_ARAVE</name>
<dbReference type="OrthoDB" id="6430600at2759"/>
<evidence type="ECO:0000259" key="15">
    <source>
        <dbReference type="SMART" id="SM00918"/>
    </source>
</evidence>
<sequence length="404" mass="46319">MGFPKKLIVAAYNYTQISEMYGEDIGEMKLGGVDGRLLSILSQVLQFRYELVSSPDRIWGNHLKNGNWTGLIGMVSRGEADLAIGFLSLTEDRLTAVDFTVPYSVNEICFATHIPRAIPQPHAFLHSFKWDLWLSILTIWIILPFIFYLQSRKKSPYLEMLFQLYRNIIRQHMTNNTAVNRFLLGIWLYFSLIISTSYTAGLASLQTLKYTEIPVKNFEELSWAVTEGKYRAVATQSLVEYLLRSDKEFIVRLGQAIDENKWFPPLGHSLDEEYFDGKTAVIDVKLVFGLRFGMPPWSTKYISENILDSVGVGIAVRKDFCCKDALDALIVRINRAGFYKKYMNDEMYKTWLKLSKVKPETSKQITLNNIFGALVFLVCGQILSVSILVLEILQILHKRSMISR</sequence>
<gene>
    <name evidence="16" type="ORF">AVEN_194878_1</name>
</gene>
<dbReference type="Pfam" id="PF10613">
    <property type="entry name" value="Lig_chan-Glu_bd"/>
    <property type="match status" value="1"/>
</dbReference>
<evidence type="ECO:0000313" key="16">
    <source>
        <dbReference type="EMBL" id="GBL86639.1"/>
    </source>
</evidence>
<evidence type="ECO:0000313" key="17">
    <source>
        <dbReference type="Proteomes" id="UP000499080"/>
    </source>
</evidence>
<evidence type="ECO:0008006" key="18">
    <source>
        <dbReference type="Google" id="ProtNLM"/>
    </source>
</evidence>
<comment type="subcellular location">
    <subcellularLocation>
        <location evidence="1">Cell membrane</location>
        <topology evidence="1">Multi-pass membrane protein</topology>
    </subcellularLocation>
</comment>
<evidence type="ECO:0000256" key="5">
    <source>
        <dbReference type="ARBA" id="ARBA00022692"/>
    </source>
</evidence>
<feature type="domain" description="Ionotropic glutamate receptor L-glutamate and glycine-binding" evidence="15">
    <location>
        <begin position="13"/>
        <end position="77"/>
    </location>
</feature>
<dbReference type="GO" id="GO:0050906">
    <property type="term" value="P:detection of stimulus involved in sensory perception"/>
    <property type="evidence" value="ECO:0007669"/>
    <property type="project" value="UniProtKB-ARBA"/>
</dbReference>
<keyword evidence="5 13" id="KW-0812">Transmembrane</keyword>
<feature type="transmembrane region" description="Helical" evidence="13">
    <location>
        <begin position="182"/>
        <end position="205"/>
    </location>
</feature>
<keyword evidence="4" id="KW-1003">Cell membrane</keyword>
<dbReference type="Pfam" id="PF00060">
    <property type="entry name" value="Lig_chan"/>
    <property type="match status" value="1"/>
</dbReference>
<keyword evidence="12" id="KW-0407">Ion channel</keyword>
<dbReference type="SMART" id="SM00918">
    <property type="entry name" value="Lig_chan-Glu_bd"/>
    <property type="match status" value="1"/>
</dbReference>
<dbReference type="InterPro" id="IPR052192">
    <property type="entry name" value="Insect_Ionotropic_Sensory_Rcpt"/>
</dbReference>
<proteinExistence type="inferred from homology"/>
<evidence type="ECO:0000256" key="10">
    <source>
        <dbReference type="ARBA" id="ARBA00023180"/>
    </source>
</evidence>
<keyword evidence="3" id="KW-0813">Transport</keyword>
<dbReference type="GO" id="GO:0015276">
    <property type="term" value="F:ligand-gated monoatomic ion channel activity"/>
    <property type="evidence" value="ECO:0007669"/>
    <property type="project" value="InterPro"/>
</dbReference>
<dbReference type="Gene3D" id="3.40.190.10">
    <property type="entry name" value="Periplasmic binding protein-like II"/>
    <property type="match status" value="1"/>
</dbReference>
<keyword evidence="7" id="KW-0406">Ion transport</keyword>
<dbReference type="PANTHER" id="PTHR42643">
    <property type="entry name" value="IONOTROPIC RECEPTOR 20A-RELATED"/>
    <property type="match status" value="1"/>
</dbReference>